<feature type="region of interest" description="Disordered" evidence="1">
    <location>
        <begin position="1747"/>
        <end position="1782"/>
    </location>
</feature>
<gene>
    <name evidence="3" type="primary">LOC113401067</name>
</gene>
<evidence type="ECO:0000313" key="3">
    <source>
        <dbReference type="RefSeq" id="XP_064072253.1"/>
    </source>
</evidence>
<dbReference type="Proteomes" id="UP001652626">
    <property type="component" value="Chromosome 2"/>
</dbReference>
<proteinExistence type="predicted"/>
<dbReference type="PANTHER" id="PTHR31649:SF11">
    <property type="entry name" value="PROTEIN UNZIPPED"/>
    <property type="match status" value="1"/>
</dbReference>
<dbReference type="PANTHER" id="PTHR31649">
    <property type="entry name" value="AGAP009604-PA"/>
    <property type="match status" value="1"/>
</dbReference>
<sequence>MADNEVPEHDPNEMAQEEETIPATHTGFPPYPPYATEPAPPSVADTIIAGRDLRVQYKSTPKQSVRPPPTPAKPKGPKATDVKMTKRIARAHARCLRRHGAILTDRLEHMSKPPRRSIIYLWRERAHSLPAETIARLRAMLDADEPFKPDQAYEYFVNVKKTKKKVNRISGVNLIKKNVFTMCGDKRFEWARNATVAFARGIQQRLSRPGTYVLADGMLRLSNIILDDICGYMNIKTPSRRCSHPKAKFMMEMADKVAVWIDEILAESEDRMLMMDVDEDFDVMKADETKVTGFTDDFLNMMGDDANEIKEEKNINTLETVLHDDYEARPESTAPTEKYNFVGEMLEAFTILTNSMYTKGDEQLISYGKFQQSFTEAADELKEAPDFEATEFNTSLANELKNNLAAVAKPNTPHNIVPFMKDMVDICSSYLAQYAEFSKDKGPAFRILLKEMGVKDKEKLYQKGKAQRTYAKAANELKNAKGLESDHDDPNLSQEIHSKLSQTVETQTPNELKTDMTETLDLCSKYLSQCAVNEIERGPAFDLLIKELEKKGAESFTEQFIPLSSKFAAAYVLKSAPGLSGVTPDTTTKPIFADALHKAVNTVTPKSLAKDMHDVIERCSNYLSAFIRDRDKAMEALMKMMKSHPKKVLSKRNDYSMTYETAATEVEAAPTILPYVPIKDITEEAQSNLTRDMEGNVPTALQIPMKTLIRDVSKFLSQPIAMRSGVAGERYPLKFLTAVKKSLGTRSLFKYKCFGQTYADAAEELKYAGPLEYDPKCENLKEEISSEMDRGIPTRLAPTITSNLNDTMDEASKHLAKIGTDKGEALQHLVNLMKEQGDAPLAQIQGYQQSYNDGARRIENASSLTNEKVDKGIYESVRGKLTNLTENKPTPEHMKEMPGIIDESAKFLAAPFPESEAEKRRVLADLMARKGDEIIGQEGVYKVTYKEGGEEIMNAPVGIDKSQDENSKKQLLEKMNSVIPDNKLKNLLKEPVNEGATHLSNIIKGRGEAMQVIHDELKKGNDKSFLKVGKFSKTYRESADMLSSAPHFGDQNPSPVLVEKVDKKIKQLSTDKVPETAKPYIAGGLNAKALAALGETDEIDSKANVTDDVPVSTSSPTAYTSPEPLNIDKMNIDEMNIDKMNIDEMNIDKMNINEMNIDEKIRSARRQQEALEEARLRRGVSDVDPEREQALHILHSKLRSRGGEILYKQPPTELTHGQASQWLSMKSPLKVDKCVKESADTARLHKKFERKLSNLVGNVTPVDMFDAMQDVIIESSRILSEYFVSQNYKALVKIALISEMQKRGNEILIEVDGVAETSFFAAQRLKKATSLEVKESCSQVSYHLAKKLEDITRCRSMARKLTSAWKDHITVAADFLSANVRKPDEYIEAYVALLNEMESTGDNLLVEGCIPKSYKDAAAYLRQLTSFQDCISLPNHSLQSTIEGKLKSLVTNVSSDSYSKSTMDGVISDSTKLLVSYIMLQGIKTEALKILIEQMDREGDNVLLRHGSIRKTYSNGADLLRPKNADQISVQNADPVVSRKIQLKLRNLMSSCTPDKYLPLMDDVIEDATSYLAVHLLQSQVIQICKCMKNVFVQCELWCDEILRRVSRPCCTCARHTSAQALIDLMEPEERVFVKPGTSKPYRGHEISLIQCPSKLNKLRSNKSERPNIQPCPAKKRTVECDKTTVSYLLHANECHRRDNNLNRGRVPGLFSNPVDLVPSCSLINPVVFKSSSKEDIQPLSNYEVSPDLERKGRETEASSPVSFYTPQSQSFDSQDRSTERPFWHSPTTMMAQLYAPVKTQVEPTSPVIKQATSIHISRRMASVKRGYNARNYKILGAPIVTTDQMADWHSMMVSLMWNVQAWRNWIQENIDRALASSHTGVMSEESWTTFQRQITIEALQWRHYNNFSRQLTLRLAQRYRDKNIISPTRGTVKTAAYMECQDEMLDIIDMFRRWTHWLTVVIRETDSFQPASCNESEHNMRWRLFKKKVKEYSEDWKVYNLHLKLCWEQKYKRLIADWLPGWSNTEPVWVVSACGAVPGGAVAAGVYDGEVTWVARTTHRCNVVPAALLPSKHCCIVYSDGGIHQYTKYQVMCNAEVSWLACRAGAGGVCGAGQVRAVRAAPGVHVGRVLYRGSHLVGAVHAPCYRCHVVIFDRPFAFDCYELLVLV</sequence>
<accession>A0ABM4ALV6</accession>
<keyword evidence="2" id="KW-1185">Reference proteome</keyword>
<dbReference type="RefSeq" id="XP_064072253.1">
    <property type="nucleotide sequence ID" value="XM_064216183.1"/>
</dbReference>
<protein>
    <submittedName>
        <fullName evidence="3">Uncharacterized protein LOC113401067</fullName>
    </submittedName>
</protein>
<feature type="compositionally biased region" description="Pro residues" evidence="1">
    <location>
        <begin position="29"/>
        <end position="41"/>
    </location>
</feature>
<feature type="region of interest" description="Disordered" evidence="1">
    <location>
        <begin position="1"/>
        <end position="82"/>
    </location>
</feature>
<name>A0ABM4ALV6_VANTA</name>
<feature type="compositionally biased region" description="Basic and acidic residues" evidence="1">
    <location>
        <begin position="1"/>
        <end position="12"/>
    </location>
</feature>
<feature type="compositionally biased region" description="Basic and acidic residues" evidence="1">
    <location>
        <begin position="1748"/>
        <end position="1757"/>
    </location>
</feature>
<evidence type="ECO:0000313" key="2">
    <source>
        <dbReference type="Proteomes" id="UP001652626"/>
    </source>
</evidence>
<feature type="region of interest" description="Disordered" evidence="1">
    <location>
        <begin position="1106"/>
        <end position="1125"/>
    </location>
</feature>
<dbReference type="Pfam" id="PF11901">
    <property type="entry name" value="DM9"/>
    <property type="match status" value="1"/>
</dbReference>
<dbReference type="SMART" id="SM00696">
    <property type="entry name" value="DM9"/>
    <property type="match status" value="1"/>
</dbReference>
<dbReference type="GeneID" id="113401067"/>
<evidence type="ECO:0000256" key="1">
    <source>
        <dbReference type="SAM" id="MobiDB-lite"/>
    </source>
</evidence>
<dbReference type="InterPro" id="IPR006616">
    <property type="entry name" value="DM9_repeat"/>
</dbReference>
<organism evidence="2 3">
    <name type="scientific">Vanessa tameamea</name>
    <name type="common">Kamehameha butterfly</name>
    <dbReference type="NCBI Taxonomy" id="334116"/>
    <lineage>
        <taxon>Eukaryota</taxon>
        <taxon>Metazoa</taxon>
        <taxon>Ecdysozoa</taxon>
        <taxon>Arthropoda</taxon>
        <taxon>Hexapoda</taxon>
        <taxon>Insecta</taxon>
        <taxon>Pterygota</taxon>
        <taxon>Neoptera</taxon>
        <taxon>Endopterygota</taxon>
        <taxon>Lepidoptera</taxon>
        <taxon>Glossata</taxon>
        <taxon>Ditrysia</taxon>
        <taxon>Papilionoidea</taxon>
        <taxon>Nymphalidae</taxon>
        <taxon>Nymphalinae</taxon>
        <taxon>Vanessa</taxon>
    </lineage>
</organism>
<feature type="compositionally biased region" description="Polar residues" evidence="1">
    <location>
        <begin position="1758"/>
        <end position="1773"/>
    </location>
</feature>
<feature type="compositionally biased region" description="Polar residues" evidence="1">
    <location>
        <begin position="1111"/>
        <end position="1120"/>
    </location>
</feature>
<reference evidence="3" key="2">
    <citation type="submission" date="2025-08" db="UniProtKB">
        <authorList>
            <consortium name="RefSeq"/>
        </authorList>
    </citation>
    <scope>IDENTIFICATION</scope>
    <source>
        <tissue evidence="3">Whole body</tissue>
    </source>
</reference>
<reference evidence="2" key="1">
    <citation type="submission" date="2025-05" db="UniProtKB">
        <authorList>
            <consortium name="RefSeq"/>
        </authorList>
    </citation>
    <scope>NUCLEOTIDE SEQUENCE [LARGE SCALE GENOMIC DNA]</scope>
</reference>